<dbReference type="InParanoid" id="G0NDE0"/>
<evidence type="ECO:0000313" key="2">
    <source>
        <dbReference type="EMBL" id="EGT58280.1"/>
    </source>
</evidence>
<feature type="region of interest" description="Disordered" evidence="1">
    <location>
        <begin position="173"/>
        <end position="193"/>
    </location>
</feature>
<dbReference type="HOGENOM" id="CLU_1230879_0_0_1"/>
<accession>G0NDE0</accession>
<protein>
    <submittedName>
        <fullName evidence="2">Uncharacterized protein</fullName>
    </submittedName>
</protein>
<evidence type="ECO:0000313" key="3">
    <source>
        <dbReference type="Proteomes" id="UP000008068"/>
    </source>
</evidence>
<gene>
    <name evidence="2" type="ORF">CAEBREN_24254</name>
</gene>
<dbReference type="Proteomes" id="UP000008068">
    <property type="component" value="Unassembled WGS sequence"/>
</dbReference>
<evidence type="ECO:0000256" key="1">
    <source>
        <dbReference type="SAM" id="MobiDB-lite"/>
    </source>
</evidence>
<organism evidence="3">
    <name type="scientific">Caenorhabditis brenneri</name>
    <name type="common">Nematode worm</name>
    <dbReference type="NCBI Taxonomy" id="135651"/>
    <lineage>
        <taxon>Eukaryota</taxon>
        <taxon>Metazoa</taxon>
        <taxon>Ecdysozoa</taxon>
        <taxon>Nematoda</taxon>
        <taxon>Chromadorea</taxon>
        <taxon>Rhabditida</taxon>
        <taxon>Rhabditina</taxon>
        <taxon>Rhabditomorpha</taxon>
        <taxon>Rhabditoidea</taxon>
        <taxon>Rhabditidae</taxon>
        <taxon>Peloderinae</taxon>
        <taxon>Caenorhabditis</taxon>
    </lineage>
</organism>
<feature type="compositionally biased region" description="Polar residues" evidence="1">
    <location>
        <begin position="173"/>
        <end position="183"/>
    </location>
</feature>
<dbReference type="EMBL" id="GL379867">
    <property type="protein sequence ID" value="EGT58280.1"/>
    <property type="molecule type" value="Genomic_DNA"/>
</dbReference>
<dbReference type="STRING" id="135651.G0NDE0"/>
<keyword evidence="3" id="KW-1185">Reference proteome</keyword>
<dbReference type="AlphaFoldDB" id="G0NDE0"/>
<sequence length="225" mass="25324">MFFLLMQKCRPRPVPDHTQLELPIKTPEERVQCYEATLKYIYNTDPVARRIGENFSKGYGAAQIVEEEIETVNMSLRTTLALLQNTSSTPGSNLGTAGPRQLPDHTQLDLAERALEERIAYSEGYLEYIHNVDPVTRRIGEKFSKGCGAAQIVEEEIKIGNMSLRATLALLQNTSSTPGSNHGSAGPRQLPDHTQLDLAERTLEERIEYFEGYLKKIYNVDPVTR</sequence>
<proteinExistence type="predicted"/>
<name>G0NDE0_CAEBE</name>
<reference evidence="3" key="1">
    <citation type="submission" date="2011-07" db="EMBL/GenBank/DDBJ databases">
        <authorList>
            <consortium name="Caenorhabditis brenneri Sequencing and Analysis Consortium"/>
            <person name="Wilson R.K."/>
        </authorList>
    </citation>
    <scope>NUCLEOTIDE SEQUENCE [LARGE SCALE GENOMIC DNA]</scope>
    <source>
        <strain evidence="3">PB2801</strain>
    </source>
</reference>